<organism evidence="6">
    <name type="scientific">Selaginella moellendorffii</name>
    <name type="common">Spikemoss</name>
    <dbReference type="NCBI Taxonomy" id="88036"/>
    <lineage>
        <taxon>Eukaryota</taxon>
        <taxon>Viridiplantae</taxon>
        <taxon>Streptophyta</taxon>
        <taxon>Embryophyta</taxon>
        <taxon>Tracheophyta</taxon>
        <taxon>Lycopodiopsida</taxon>
        <taxon>Selaginellales</taxon>
        <taxon>Selaginellaceae</taxon>
        <taxon>Selaginella</taxon>
    </lineage>
</organism>
<evidence type="ECO:0000256" key="2">
    <source>
        <dbReference type="SAM" id="MobiDB-lite"/>
    </source>
</evidence>
<feature type="compositionally biased region" description="Polar residues" evidence="2">
    <location>
        <begin position="484"/>
        <end position="493"/>
    </location>
</feature>
<name>D8RUT9_SELML</name>
<feature type="region of interest" description="Disordered" evidence="2">
    <location>
        <begin position="479"/>
        <end position="563"/>
    </location>
</feature>
<dbReference type="Proteomes" id="UP000001514">
    <property type="component" value="Unassembled WGS sequence"/>
</dbReference>
<dbReference type="PANTHER" id="PTHR31730:SF32">
    <property type="entry name" value="PROTEIN PSK SIMULATOR 1"/>
    <property type="match status" value="1"/>
</dbReference>
<dbReference type="PANTHER" id="PTHR31730">
    <property type="entry name" value="OS01G0873900 PROTEIN"/>
    <property type="match status" value="1"/>
</dbReference>
<feature type="domain" description="DUF3475" evidence="4">
    <location>
        <begin position="50"/>
        <end position="106"/>
    </location>
</feature>
<dbReference type="Pfam" id="PF05003">
    <property type="entry name" value="DUF668"/>
    <property type="match status" value="1"/>
</dbReference>
<reference evidence="5 6" key="1">
    <citation type="journal article" date="2011" name="Science">
        <title>The Selaginella genome identifies genetic changes associated with the evolution of vascular plants.</title>
        <authorList>
            <person name="Banks J.A."/>
            <person name="Nishiyama T."/>
            <person name="Hasebe M."/>
            <person name="Bowman J.L."/>
            <person name="Gribskov M."/>
            <person name="dePamphilis C."/>
            <person name="Albert V.A."/>
            <person name="Aono N."/>
            <person name="Aoyama T."/>
            <person name="Ambrose B.A."/>
            <person name="Ashton N.W."/>
            <person name="Axtell M.J."/>
            <person name="Barker E."/>
            <person name="Barker M.S."/>
            <person name="Bennetzen J.L."/>
            <person name="Bonawitz N.D."/>
            <person name="Chapple C."/>
            <person name="Cheng C."/>
            <person name="Correa L.G."/>
            <person name="Dacre M."/>
            <person name="DeBarry J."/>
            <person name="Dreyer I."/>
            <person name="Elias M."/>
            <person name="Engstrom E.M."/>
            <person name="Estelle M."/>
            <person name="Feng L."/>
            <person name="Finet C."/>
            <person name="Floyd S.K."/>
            <person name="Frommer W.B."/>
            <person name="Fujita T."/>
            <person name="Gramzow L."/>
            <person name="Gutensohn M."/>
            <person name="Harholt J."/>
            <person name="Hattori M."/>
            <person name="Heyl A."/>
            <person name="Hirai T."/>
            <person name="Hiwatashi Y."/>
            <person name="Ishikawa M."/>
            <person name="Iwata M."/>
            <person name="Karol K.G."/>
            <person name="Koehler B."/>
            <person name="Kolukisaoglu U."/>
            <person name="Kubo M."/>
            <person name="Kurata T."/>
            <person name="Lalonde S."/>
            <person name="Li K."/>
            <person name="Li Y."/>
            <person name="Litt A."/>
            <person name="Lyons E."/>
            <person name="Manning G."/>
            <person name="Maruyama T."/>
            <person name="Michael T.P."/>
            <person name="Mikami K."/>
            <person name="Miyazaki S."/>
            <person name="Morinaga S."/>
            <person name="Murata T."/>
            <person name="Mueller-Roeber B."/>
            <person name="Nelson D.R."/>
            <person name="Obara M."/>
            <person name="Oguri Y."/>
            <person name="Olmstead R.G."/>
            <person name="Onodera N."/>
            <person name="Petersen B.L."/>
            <person name="Pils B."/>
            <person name="Prigge M."/>
            <person name="Rensing S.A."/>
            <person name="Riano-Pachon D.M."/>
            <person name="Roberts A.W."/>
            <person name="Sato Y."/>
            <person name="Scheller H.V."/>
            <person name="Schulz B."/>
            <person name="Schulz C."/>
            <person name="Shakirov E.V."/>
            <person name="Shibagaki N."/>
            <person name="Shinohara N."/>
            <person name="Shippen D.E."/>
            <person name="Soerensen I."/>
            <person name="Sotooka R."/>
            <person name="Sugimoto N."/>
            <person name="Sugita M."/>
            <person name="Sumikawa N."/>
            <person name="Tanurdzic M."/>
            <person name="Theissen G."/>
            <person name="Ulvskov P."/>
            <person name="Wakazuki S."/>
            <person name="Weng J.K."/>
            <person name="Willats W.W."/>
            <person name="Wipf D."/>
            <person name="Wolf P.G."/>
            <person name="Yang L."/>
            <person name="Zimmer A.D."/>
            <person name="Zhu Q."/>
            <person name="Mitros T."/>
            <person name="Hellsten U."/>
            <person name="Loque D."/>
            <person name="Otillar R."/>
            <person name="Salamov A."/>
            <person name="Schmutz J."/>
            <person name="Shapiro H."/>
            <person name="Lindquist E."/>
            <person name="Lucas S."/>
            <person name="Rokhsar D."/>
            <person name="Grigoriev I.V."/>
        </authorList>
    </citation>
    <scope>NUCLEOTIDE SEQUENCE [LARGE SCALE GENOMIC DNA]</scope>
</reference>
<dbReference type="KEGG" id="smo:SELMODRAFT_102085"/>
<keyword evidence="6" id="KW-1185">Reference proteome</keyword>
<evidence type="ECO:0000259" key="3">
    <source>
        <dbReference type="Pfam" id="PF05003"/>
    </source>
</evidence>
<evidence type="ECO:0000313" key="6">
    <source>
        <dbReference type="Proteomes" id="UP000001514"/>
    </source>
</evidence>
<feature type="coiled-coil region" evidence="1">
    <location>
        <begin position="183"/>
        <end position="226"/>
    </location>
</feature>
<dbReference type="InterPro" id="IPR021864">
    <property type="entry name" value="DUF3475"/>
</dbReference>
<dbReference type="InterPro" id="IPR007700">
    <property type="entry name" value="DUF668"/>
</dbReference>
<feature type="non-terminal residue" evidence="5">
    <location>
        <position position="1"/>
    </location>
</feature>
<evidence type="ECO:0000256" key="1">
    <source>
        <dbReference type="SAM" id="Coils"/>
    </source>
</evidence>
<dbReference type="InParanoid" id="D8RUT9"/>
<dbReference type="HOGENOM" id="CLU_022639_0_0_1"/>
<evidence type="ECO:0008006" key="7">
    <source>
        <dbReference type="Google" id="ProtNLM"/>
    </source>
</evidence>
<dbReference type="InterPro" id="IPR045021">
    <property type="entry name" value="PSI1/2/3"/>
</dbReference>
<evidence type="ECO:0000259" key="4">
    <source>
        <dbReference type="Pfam" id="PF11961"/>
    </source>
</evidence>
<dbReference type="OMA" id="INDGIPH"/>
<proteinExistence type="predicted"/>
<feature type="compositionally biased region" description="Polar residues" evidence="2">
    <location>
        <begin position="423"/>
        <end position="435"/>
    </location>
</feature>
<dbReference type="EMBL" id="GL377590">
    <property type="protein sequence ID" value="EFJ24079.1"/>
    <property type="molecule type" value="Genomic_DNA"/>
</dbReference>
<feature type="compositionally biased region" description="Basic and acidic residues" evidence="2">
    <location>
        <begin position="438"/>
        <end position="447"/>
    </location>
</feature>
<dbReference type="Gramene" id="EFJ24079">
    <property type="protein sequence ID" value="EFJ24079"/>
    <property type="gene ID" value="SELMODRAFT_102085"/>
</dbReference>
<dbReference type="FunCoup" id="D8RUT9">
    <property type="interactions" value="2284"/>
</dbReference>
<protein>
    <recommendedName>
        <fullName evidence="7">DUF668 domain-containing protein</fullName>
    </recommendedName>
</protein>
<dbReference type="eggNOG" id="ENOG502QQVZ">
    <property type="taxonomic scope" value="Eukaryota"/>
</dbReference>
<feature type="domain" description="DUF668" evidence="3">
    <location>
        <begin position="272"/>
        <end position="357"/>
    </location>
</feature>
<feature type="region of interest" description="Disordered" evidence="2">
    <location>
        <begin position="423"/>
        <end position="447"/>
    </location>
</feature>
<gene>
    <name evidence="5" type="ORF">SELMODRAFT_102085</name>
</gene>
<evidence type="ECO:0000313" key="5">
    <source>
        <dbReference type="EMBL" id="EFJ24079.1"/>
    </source>
</evidence>
<dbReference type="Pfam" id="PF11961">
    <property type="entry name" value="DUF3475"/>
    <property type="match status" value="1"/>
</dbReference>
<sequence>VSEVGLLLGRAGTASLGKAVEALDTVGSSLTTIGSGFGGGVAPKGSKIGILAFEVANTIVRGFSLMHSLSDEDVKVLKEEILPSEGVQRLISRDMDELWRIAAADKRNDLKVFTREVVRFGNHCRDPRWHQLCRIFDKYVLGSEVTIPRQSKEIAEAEMEHLMIMAQQTAELYHELHALDRFHNDLKRKLQQEEEMYSNSQRGESIAMLKGDLKAQQKHVKSLKKRSLWSKILEEVMEKLVDVVYFLHQRIHDVFGPADEDAKVYVKEGICRLGPSGLALHYANIINQIDNLVSRPNSVPPNTRDTLYQGLPPSIKAALRSRLQMPRKNEEMTIPQIKAEMEKILDWLAPVALNTTRAHHGFGWVGEWANSGSVLDRRLPGHTELIRLQTLHHAEQSTAEFYILELIVWLNVLVSCARNSINGHRSPFKSPNRSPATKKSDEEASKAAEEANAIESASRKCGLSQEDQEMLKDVVQAKRRTPGISKSQEFDATSSKPKLSKRLSLSNRLSKSNSHSPSAAPTAQSSSPRYAKRHHQSAAPPPLDLDIDRINEIDTSSSKRSGS</sequence>
<keyword evidence="1" id="KW-0175">Coiled coil</keyword>
<feature type="compositionally biased region" description="Low complexity" evidence="2">
    <location>
        <begin position="494"/>
        <end position="528"/>
    </location>
</feature>
<dbReference type="AlphaFoldDB" id="D8RUT9"/>
<dbReference type="GO" id="GO:0045927">
    <property type="term" value="P:positive regulation of growth"/>
    <property type="evidence" value="ECO:0007669"/>
    <property type="project" value="InterPro"/>
</dbReference>
<feature type="compositionally biased region" description="Polar residues" evidence="2">
    <location>
        <begin position="553"/>
        <end position="563"/>
    </location>
</feature>
<accession>D8RUT9</accession>